<protein>
    <submittedName>
        <fullName evidence="1 3">Uncharacterized protein</fullName>
    </submittedName>
</protein>
<dbReference type="EMBL" id="UXUI01007335">
    <property type="protein sequence ID" value="VDD87047.1"/>
    <property type="molecule type" value="Genomic_DNA"/>
</dbReference>
<organism evidence="3">
    <name type="scientific">Enterobius vermicularis</name>
    <name type="common">Human pinworm</name>
    <dbReference type="NCBI Taxonomy" id="51028"/>
    <lineage>
        <taxon>Eukaryota</taxon>
        <taxon>Metazoa</taxon>
        <taxon>Ecdysozoa</taxon>
        <taxon>Nematoda</taxon>
        <taxon>Chromadorea</taxon>
        <taxon>Rhabditida</taxon>
        <taxon>Spirurina</taxon>
        <taxon>Oxyuridomorpha</taxon>
        <taxon>Oxyuroidea</taxon>
        <taxon>Oxyuridae</taxon>
        <taxon>Enterobius</taxon>
    </lineage>
</organism>
<dbReference type="InterPro" id="IPR011009">
    <property type="entry name" value="Kinase-like_dom_sf"/>
</dbReference>
<reference evidence="3" key="1">
    <citation type="submission" date="2017-02" db="UniProtKB">
        <authorList>
            <consortium name="WormBaseParasite"/>
        </authorList>
    </citation>
    <scope>IDENTIFICATION</scope>
</reference>
<dbReference type="SUPFAM" id="SSF56112">
    <property type="entry name" value="Protein kinase-like (PK-like)"/>
    <property type="match status" value="1"/>
</dbReference>
<proteinExistence type="predicted"/>
<accession>A0A0N4UY42</accession>
<dbReference type="WBParaSite" id="EVEC_0000248201-mRNA-1">
    <property type="protein sequence ID" value="EVEC_0000248201-mRNA-1"/>
    <property type="gene ID" value="EVEC_0000248201"/>
</dbReference>
<dbReference type="STRING" id="51028.A0A0N4UY42"/>
<name>A0A0N4UY42_ENTVE</name>
<evidence type="ECO:0000313" key="3">
    <source>
        <dbReference type="WBParaSite" id="EVEC_0000248201-mRNA-1"/>
    </source>
</evidence>
<dbReference type="Gene3D" id="3.90.1200.10">
    <property type="match status" value="1"/>
</dbReference>
<reference evidence="1 2" key="2">
    <citation type="submission" date="2018-10" db="EMBL/GenBank/DDBJ databases">
        <authorList>
            <consortium name="Pathogen Informatics"/>
        </authorList>
    </citation>
    <scope>NUCLEOTIDE SEQUENCE [LARGE SCALE GENOMIC DNA]</scope>
</reference>
<dbReference type="OrthoDB" id="3649325at2759"/>
<gene>
    <name evidence="1" type="ORF">EVEC_LOCUS2190</name>
</gene>
<dbReference type="Proteomes" id="UP000274131">
    <property type="component" value="Unassembled WGS sequence"/>
</dbReference>
<sequence length="83" mass="9919">MVVKRPPCAVDLPVDREAPVERLLTEIRQFVALPHLFRAIWSFKQAEDFPVDAAIYDFFEYGFDRLAVYYKWKSEMTKYLKLE</sequence>
<evidence type="ECO:0000313" key="1">
    <source>
        <dbReference type="EMBL" id="VDD87047.1"/>
    </source>
</evidence>
<evidence type="ECO:0000313" key="2">
    <source>
        <dbReference type="Proteomes" id="UP000274131"/>
    </source>
</evidence>
<keyword evidence="2" id="KW-1185">Reference proteome</keyword>
<dbReference type="AlphaFoldDB" id="A0A0N4UY42"/>